<dbReference type="InterPro" id="IPR029052">
    <property type="entry name" value="Metallo-depent_PP-like"/>
</dbReference>
<evidence type="ECO:0000313" key="6">
    <source>
        <dbReference type="EMBL" id="OIQ86516.1"/>
    </source>
</evidence>
<comment type="similarity">
    <text evidence="4">Belongs to the cyclic nucleotide phosphodiesterase class-III family.</text>
</comment>
<dbReference type="Pfam" id="PF00149">
    <property type="entry name" value="Metallophos"/>
    <property type="match status" value="1"/>
</dbReference>
<dbReference type="InterPro" id="IPR042283">
    <property type="entry name" value="GpdQ_catalytic"/>
</dbReference>
<keyword evidence="3" id="KW-0408">Iron</keyword>
<dbReference type="PANTHER" id="PTHR42988:SF2">
    <property type="entry name" value="CYCLIC NUCLEOTIDE PHOSPHODIESTERASE CBUA0032-RELATED"/>
    <property type="match status" value="1"/>
</dbReference>
<evidence type="ECO:0000256" key="4">
    <source>
        <dbReference type="ARBA" id="ARBA00025742"/>
    </source>
</evidence>
<dbReference type="Gene3D" id="3.30.750.180">
    <property type="entry name" value="GpdQ, beta-strand dimerisation domain"/>
    <property type="match status" value="1"/>
</dbReference>
<dbReference type="InterPro" id="IPR026575">
    <property type="entry name" value="GpdQ/CpdA-like"/>
</dbReference>
<name>A0A1J5R3G2_9ZZZZ</name>
<dbReference type="GO" id="GO:0004114">
    <property type="term" value="F:3',5'-cyclic-nucleotide phosphodiesterase activity"/>
    <property type="evidence" value="ECO:0007669"/>
    <property type="project" value="UniProtKB-EC"/>
</dbReference>
<accession>A0A1J5R3G2</accession>
<dbReference type="AlphaFoldDB" id="A0A1J5R3G2"/>
<proteinExistence type="inferred from homology"/>
<dbReference type="InterPro" id="IPR004843">
    <property type="entry name" value="Calcineurin-like_PHP"/>
</dbReference>
<keyword evidence="2 6" id="KW-0378">Hydrolase</keyword>
<dbReference type="SUPFAM" id="SSF56300">
    <property type="entry name" value="Metallo-dependent phosphatases"/>
    <property type="match status" value="1"/>
</dbReference>
<keyword evidence="1" id="KW-0479">Metal-binding</keyword>
<protein>
    <submittedName>
        <fullName evidence="6">3',5'-cyclic adenosine monophosphate phosphodiesterase CpdA</fullName>
        <ecNumber evidence="6">3.1.4.17</ecNumber>
    </submittedName>
</protein>
<evidence type="ECO:0000256" key="1">
    <source>
        <dbReference type="ARBA" id="ARBA00022723"/>
    </source>
</evidence>
<evidence type="ECO:0000256" key="2">
    <source>
        <dbReference type="ARBA" id="ARBA00022801"/>
    </source>
</evidence>
<dbReference type="EC" id="3.1.4.17" evidence="6"/>
<organism evidence="6">
    <name type="scientific">mine drainage metagenome</name>
    <dbReference type="NCBI Taxonomy" id="410659"/>
    <lineage>
        <taxon>unclassified sequences</taxon>
        <taxon>metagenomes</taxon>
        <taxon>ecological metagenomes</taxon>
    </lineage>
</organism>
<gene>
    <name evidence="6" type="primary">cpdA_12</name>
    <name evidence="6" type="ORF">GALL_316310</name>
</gene>
<dbReference type="PANTHER" id="PTHR42988">
    <property type="entry name" value="PHOSPHOHYDROLASE"/>
    <property type="match status" value="1"/>
</dbReference>
<evidence type="ECO:0000259" key="5">
    <source>
        <dbReference type="Pfam" id="PF00149"/>
    </source>
</evidence>
<comment type="caution">
    <text evidence="6">The sequence shown here is derived from an EMBL/GenBank/DDBJ whole genome shotgun (WGS) entry which is preliminary data.</text>
</comment>
<dbReference type="InterPro" id="IPR050884">
    <property type="entry name" value="CNP_phosphodiesterase-III"/>
</dbReference>
<dbReference type="Gene3D" id="3.60.21.40">
    <property type="entry name" value="GpdQ, catalytic alpha/beta sandwich domain"/>
    <property type="match status" value="1"/>
</dbReference>
<reference evidence="6" key="1">
    <citation type="submission" date="2016-10" db="EMBL/GenBank/DDBJ databases">
        <title>Sequence of Gallionella enrichment culture.</title>
        <authorList>
            <person name="Poehlein A."/>
            <person name="Muehling M."/>
            <person name="Daniel R."/>
        </authorList>
    </citation>
    <scope>NUCLEOTIDE SEQUENCE</scope>
</reference>
<evidence type="ECO:0000256" key="3">
    <source>
        <dbReference type="ARBA" id="ARBA00023004"/>
    </source>
</evidence>
<sequence length="275" mass="30191">MILCQISDLHIKRKGALAYGRVDTAGFLARCLERIRALHPLPDAVIITGDLVDWGDAEEYAHLRELLAALPMPHYLLVGNHDSRQALRAAFPEHAYLGSADGFVQYTADLGPCRLVTLDTQDPPHSGGRLCEARLRWLEQELERADRQPVILAMHHPPFVTGIGHMDAIGLPAADCARLGAVVARHPNIERVLCGHLHRPIQHRFAGTLASTCPSPAHQVALDIRPDAPAAYRMEPPAFQIHAWLPGAGLVSHLVPVDESPGPYPFFHQDGQLID</sequence>
<feature type="domain" description="Calcineurin-like phosphoesterase" evidence="5">
    <location>
        <begin position="4"/>
        <end position="200"/>
    </location>
</feature>
<dbReference type="EMBL" id="MLJW01000475">
    <property type="protein sequence ID" value="OIQ86516.1"/>
    <property type="molecule type" value="Genomic_DNA"/>
</dbReference>
<dbReference type="InterPro" id="IPR042281">
    <property type="entry name" value="GpdQ_beta-strand"/>
</dbReference>
<dbReference type="CDD" id="cd07402">
    <property type="entry name" value="MPP_GpdQ"/>
    <property type="match status" value="1"/>
</dbReference>
<dbReference type="GO" id="GO:0046872">
    <property type="term" value="F:metal ion binding"/>
    <property type="evidence" value="ECO:0007669"/>
    <property type="project" value="UniProtKB-KW"/>
</dbReference>